<dbReference type="Proteomes" id="UP000000305">
    <property type="component" value="Unassembled WGS sequence"/>
</dbReference>
<evidence type="ECO:0000313" key="2">
    <source>
        <dbReference type="Proteomes" id="UP000000305"/>
    </source>
</evidence>
<sequence>MVLMGNGGPLSHSTHRVTDPVVIKTWNMRIYKILINYCPSDFEHNHLENVYTMHAICWWLTIEKFVESNPQSRVAVLFQIRNKLRLVEQQGADREMLGLLGMKDSPSHSFSCDIIHQLENYVQVFDLVLEDHGWDEKFGPTNQELNQIYRRRLLDPELNPDFKKNDVISTSRTRIIELEFRGHYSHDGELIENGELVSTFEELALDVEYNDFSKINFWEPKQIGETPGNKTPAKKRKL</sequence>
<keyword evidence="2" id="KW-1185">Reference proteome</keyword>
<dbReference type="PhylomeDB" id="E9HBV0"/>
<evidence type="ECO:0000313" key="1">
    <source>
        <dbReference type="EMBL" id="EFX70809.1"/>
    </source>
</evidence>
<proteinExistence type="predicted"/>
<name>E9HBV0_DAPPU</name>
<dbReference type="KEGG" id="dpx:DAPPUDRAFT_256653"/>
<protein>
    <submittedName>
        <fullName evidence="1">Uncharacterized protein</fullName>
    </submittedName>
</protein>
<gene>
    <name evidence="1" type="ORF">DAPPUDRAFT_256653</name>
</gene>
<accession>E9HBV0</accession>
<dbReference type="AlphaFoldDB" id="E9HBV0"/>
<reference evidence="1 2" key="1">
    <citation type="journal article" date="2011" name="Science">
        <title>The ecoresponsive genome of Daphnia pulex.</title>
        <authorList>
            <person name="Colbourne J.K."/>
            <person name="Pfrender M.E."/>
            <person name="Gilbert D."/>
            <person name="Thomas W.K."/>
            <person name="Tucker A."/>
            <person name="Oakley T.H."/>
            <person name="Tokishita S."/>
            <person name="Aerts A."/>
            <person name="Arnold G.J."/>
            <person name="Basu M.K."/>
            <person name="Bauer D.J."/>
            <person name="Caceres C.E."/>
            <person name="Carmel L."/>
            <person name="Casola C."/>
            <person name="Choi J.H."/>
            <person name="Detter J.C."/>
            <person name="Dong Q."/>
            <person name="Dusheyko S."/>
            <person name="Eads B.D."/>
            <person name="Frohlich T."/>
            <person name="Geiler-Samerotte K.A."/>
            <person name="Gerlach D."/>
            <person name="Hatcher P."/>
            <person name="Jogdeo S."/>
            <person name="Krijgsveld J."/>
            <person name="Kriventseva E.V."/>
            <person name="Kultz D."/>
            <person name="Laforsch C."/>
            <person name="Lindquist E."/>
            <person name="Lopez J."/>
            <person name="Manak J.R."/>
            <person name="Muller J."/>
            <person name="Pangilinan J."/>
            <person name="Patwardhan R.P."/>
            <person name="Pitluck S."/>
            <person name="Pritham E.J."/>
            <person name="Rechtsteiner A."/>
            <person name="Rho M."/>
            <person name="Rogozin I.B."/>
            <person name="Sakarya O."/>
            <person name="Salamov A."/>
            <person name="Schaack S."/>
            <person name="Shapiro H."/>
            <person name="Shiga Y."/>
            <person name="Skalitzky C."/>
            <person name="Smith Z."/>
            <person name="Souvorov A."/>
            <person name="Sung W."/>
            <person name="Tang Z."/>
            <person name="Tsuchiya D."/>
            <person name="Tu H."/>
            <person name="Vos H."/>
            <person name="Wang M."/>
            <person name="Wolf Y.I."/>
            <person name="Yamagata H."/>
            <person name="Yamada T."/>
            <person name="Ye Y."/>
            <person name="Shaw J.R."/>
            <person name="Andrews J."/>
            <person name="Crease T.J."/>
            <person name="Tang H."/>
            <person name="Lucas S.M."/>
            <person name="Robertson H.M."/>
            <person name="Bork P."/>
            <person name="Koonin E.V."/>
            <person name="Zdobnov E.M."/>
            <person name="Grigoriev I.V."/>
            <person name="Lynch M."/>
            <person name="Boore J.L."/>
        </authorList>
    </citation>
    <scope>NUCLEOTIDE SEQUENCE [LARGE SCALE GENOMIC DNA]</scope>
</reference>
<dbReference type="EMBL" id="GL732617">
    <property type="protein sequence ID" value="EFX70809.1"/>
    <property type="molecule type" value="Genomic_DNA"/>
</dbReference>
<organism evidence="1 2">
    <name type="scientific">Daphnia pulex</name>
    <name type="common">Water flea</name>
    <dbReference type="NCBI Taxonomy" id="6669"/>
    <lineage>
        <taxon>Eukaryota</taxon>
        <taxon>Metazoa</taxon>
        <taxon>Ecdysozoa</taxon>
        <taxon>Arthropoda</taxon>
        <taxon>Crustacea</taxon>
        <taxon>Branchiopoda</taxon>
        <taxon>Diplostraca</taxon>
        <taxon>Cladocera</taxon>
        <taxon>Anomopoda</taxon>
        <taxon>Daphniidae</taxon>
        <taxon>Daphnia</taxon>
    </lineage>
</organism>
<dbReference type="HOGENOM" id="CLU_1166892_0_0_1"/>
<dbReference type="InParanoid" id="E9HBV0"/>